<reference evidence="3 4" key="1">
    <citation type="journal article" date="2011" name="Front. Microbiol.">
        <title>Genomic signatures of strain selection and enhancement in Bacillus atrophaeus var. globigii, a historical biowarfare simulant.</title>
        <authorList>
            <person name="Gibbons H.S."/>
            <person name="Broomall S.M."/>
            <person name="McNew L.A."/>
            <person name="Daligault H."/>
            <person name="Chapman C."/>
            <person name="Bruce D."/>
            <person name="Karavis M."/>
            <person name="Krepps M."/>
            <person name="McGregor P.A."/>
            <person name="Hong C."/>
            <person name="Park K.H."/>
            <person name="Akmal A."/>
            <person name="Feldman A."/>
            <person name="Lin J.S."/>
            <person name="Chang W.E."/>
            <person name="Higgs B.W."/>
            <person name="Demirev P."/>
            <person name="Lindquist J."/>
            <person name="Liem A."/>
            <person name="Fochler E."/>
            <person name="Read T.D."/>
            <person name="Tapia R."/>
            <person name="Johnson S."/>
            <person name="Bishop-Lilly K.A."/>
            <person name="Detter C."/>
            <person name="Han C."/>
            <person name="Sozhamannan S."/>
            <person name="Rosenzweig C.N."/>
            <person name="Skowronski E.W."/>
        </authorList>
    </citation>
    <scope>NUCLEOTIDE SEQUENCE [LARGE SCALE GENOMIC DNA]</scope>
    <source>
        <strain evidence="3 4">GYP-17</strain>
    </source>
</reference>
<name>A0A432WPI0_9GAMM</name>
<accession>A0A432WPI0</accession>
<sequence>MLDLLSSILQKSLQRVRTTVVRLSFILQSYSGSIPQPGEITRAHHGILFLDELTETPRHVLDSLREPLESGQVCISRARQQSVFPARFQLVCALNPSPCGSFDGDLRSSRATPDQILSYLNKISGPFLDRIDLQVDVPRQPDALKHAQRPPDQSEESSATLRSVVEQAQARQYRRQDCLNHHLSPKQLQTVAALSDDDHTFLVAAMETLKLSHRAYHRTLRVARTIADLGANDDIQRAHLLEAMSFRALDVLLNQLRTL</sequence>
<comment type="caution">
    <text evidence="3">The sequence shown here is derived from an EMBL/GenBank/DDBJ whole genome shotgun (WGS) entry which is preliminary data.</text>
</comment>
<dbReference type="PANTHER" id="PTHR32039:SF7">
    <property type="entry name" value="COMPETENCE PROTEIN COMM"/>
    <property type="match status" value="1"/>
</dbReference>
<keyword evidence="4" id="KW-1185">Reference proteome</keyword>
<gene>
    <name evidence="3" type="ORF">CWE11_02745</name>
</gene>
<dbReference type="AlphaFoldDB" id="A0A432WPI0"/>
<feature type="domain" description="Mg chelatase-related protein C-terminal" evidence="2">
    <location>
        <begin position="156"/>
        <end position="247"/>
    </location>
</feature>
<dbReference type="InterPro" id="IPR025158">
    <property type="entry name" value="Mg_chelat-rel_C"/>
</dbReference>
<dbReference type="Pfam" id="PF13335">
    <property type="entry name" value="Mg_chelatase_C"/>
    <property type="match status" value="1"/>
</dbReference>
<evidence type="ECO:0000259" key="2">
    <source>
        <dbReference type="Pfam" id="PF13335"/>
    </source>
</evidence>
<dbReference type="Gene3D" id="3.40.50.300">
    <property type="entry name" value="P-loop containing nucleotide triphosphate hydrolases"/>
    <property type="match status" value="1"/>
</dbReference>
<dbReference type="InterPro" id="IPR000523">
    <property type="entry name" value="Mg_chelatse_chII-like_cat_dom"/>
</dbReference>
<organism evidence="3 4">
    <name type="scientific">Aliidiomarina sanyensis</name>
    <dbReference type="NCBI Taxonomy" id="1249555"/>
    <lineage>
        <taxon>Bacteria</taxon>
        <taxon>Pseudomonadati</taxon>
        <taxon>Pseudomonadota</taxon>
        <taxon>Gammaproteobacteria</taxon>
        <taxon>Alteromonadales</taxon>
        <taxon>Idiomarinaceae</taxon>
        <taxon>Aliidiomarina</taxon>
    </lineage>
</organism>
<feature type="domain" description="Magnesium chelatase ChlI-like catalytic" evidence="1">
    <location>
        <begin position="31"/>
        <end position="141"/>
    </location>
</feature>
<evidence type="ECO:0000313" key="3">
    <source>
        <dbReference type="EMBL" id="RUO35694.1"/>
    </source>
</evidence>
<dbReference type="InterPro" id="IPR045006">
    <property type="entry name" value="CHLI-like"/>
</dbReference>
<protein>
    <submittedName>
        <fullName evidence="3">AAA family ATPase</fullName>
    </submittedName>
</protein>
<dbReference type="EMBL" id="PIPM01000002">
    <property type="protein sequence ID" value="RUO35694.1"/>
    <property type="molecule type" value="Genomic_DNA"/>
</dbReference>
<dbReference type="GO" id="GO:0005524">
    <property type="term" value="F:ATP binding"/>
    <property type="evidence" value="ECO:0007669"/>
    <property type="project" value="InterPro"/>
</dbReference>
<evidence type="ECO:0000259" key="1">
    <source>
        <dbReference type="Pfam" id="PF01078"/>
    </source>
</evidence>
<dbReference type="SUPFAM" id="SSF52540">
    <property type="entry name" value="P-loop containing nucleoside triphosphate hydrolases"/>
    <property type="match status" value="1"/>
</dbReference>
<evidence type="ECO:0000313" key="4">
    <source>
        <dbReference type="Proteomes" id="UP000288405"/>
    </source>
</evidence>
<dbReference type="PANTHER" id="PTHR32039">
    <property type="entry name" value="MAGNESIUM-CHELATASE SUBUNIT CHLI"/>
    <property type="match status" value="1"/>
</dbReference>
<dbReference type="Pfam" id="PF01078">
    <property type="entry name" value="Mg_chelatase"/>
    <property type="match status" value="1"/>
</dbReference>
<dbReference type="Proteomes" id="UP000288405">
    <property type="component" value="Unassembled WGS sequence"/>
</dbReference>
<dbReference type="InterPro" id="IPR027417">
    <property type="entry name" value="P-loop_NTPase"/>
</dbReference>
<proteinExistence type="predicted"/>